<organism evidence="2">
    <name type="scientific">gut metagenome</name>
    <dbReference type="NCBI Taxonomy" id="749906"/>
    <lineage>
        <taxon>unclassified sequences</taxon>
        <taxon>metagenomes</taxon>
        <taxon>organismal metagenomes</taxon>
    </lineage>
</organism>
<reference evidence="2" key="1">
    <citation type="journal article" date="2012" name="PLoS ONE">
        <title>Gene sets for utilization of primary and secondary nutrition supplies in the distal gut of endangered iberian lynx.</title>
        <authorList>
            <person name="Alcaide M."/>
            <person name="Messina E."/>
            <person name="Richter M."/>
            <person name="Bargiela R."/>
            <person name="Peplies J."/>
            <person name="Huws S.A."/>
            <person name="Newbold C.J."/>
            <person name="Golyshin P.N."/>
            <person name="Simon M.A."/>
            <person name="Lopez G."/>
            <person name="Yakimov M.M."/>
            <person name="Ferrer M."/>
        </authorList>
    </citation>
    <scope>NUCLEOTIDE SEQUENCE</scope>
</reference>
<proteinExistence type="predicted"/>
<dbReference type="EMBL" id="AMCI01004002">
    <property type="protein sequence ID" value="EJW99015.1"/>
    <property type="molecule type" value="Genomic_DNA"/>
</dbReference>
<name>J9CG48_9ZZZZ</name>
<comment type="caution">
    <text evidence="2">The sequence shown here is derived from an EMBL/GenBank/DDBJ whole genome shotgun (WGS) entry which is preliminary data.</text>
</comment>
<evidence type="ECO:0000313" key="2">
    <source>
        <dbReference type="EMBL" id="EJW99015.1"/>
    </source>
</evidence>
<keyword evidence="1" id="KW-0472">Membrane</keyword>
<feature type="transmembrane region" description="Helical" evidence="1">
    <location>
        <begin position="21"/>
        <end position="38"/>
    </location>
</feature>
<dbReference type="AlphaFoldDB" id="J9CG48"/>
<protein>
    <submittedName>
        <fullName evidence="2">Transposase</fullName>
    </submittedName>
</protein>
<evidence type="ECO:0000256" key="1">
    <source>
        <dbReference type="SAM" id="Phobius"/>
    </source>
</evidence>
<keyword evidence="1" id="KW-1133">Transmembrane helix</keyword>
<accession>J9CG48</accession>
<gene>
    <name evidence="2" type="ORF">EVA_12878</name>
</gene>
<keyword evidence="1" id="KW-0812">Transmembrane</keyword>
<sequence length="79" mass="9514">MFGQIKNNMSYTRFRYSSKNEVFMDFAFFAIVFYVLLYKKMCAQITKEGMIWLIRLDCIMSSFRCWVHINQRNCQKSAA</sequence>